<dbReference type="InterPro" id="IPR036116">
    <property type="entry name" value="FN3_sf"/>
</dbReference>
<evidence type="ECO:0000256" key="5">
    <source>
        <dbReference type="ARBA" id="ARBA00022692"/>
    </source>
</evidence>
<keyword evidence="5" id="KW-0812">Transmembrane</keyword>
<keyword evidence="15" id="KW-0675">Receptor</keyword>
<dbReference type="Pfam" id="PF00041">
    <property type="entry name" value="fn3"/>
    <property type="match status" value="1"/>
</dbReference>
<protein>
    <recommendedName>
        <fullName evidence="2">receptor protein-tyrosine kinase</fullName>
        <ecNumber evidence="2">2.7.10.1</ecNumber>
    </recommendedName>
</protein>
<evidence type="ECO:0000256" key="14">
    <source>
        <dbReference type="ARBA" id="ARBA00023157"/>
    </source>
</evidence>
<keyword evidence="12" id="KW-0472">Membrane</keyword>
<dbReference type="SUPFAM" id="SSF49265">
    <property type="entry name" value="Fibronectin type III"/>
    <property type="match status" value="2"/>
</dbReference>
<dbReference type="Gene3D" id="2.60.40.10">
    <property type="entry name" value="Immunoglobulins"/>
    <property type="match status" value="3"/>
</dbReference>
<dbReference type="EMBL" id="RKLR01000019">
    <property type="protein sequence ID" value="MBX0325797.1"/>
    <property type="molecule type" value="Genomic_DNA"/>
</dbReference>
<evidence type="ECO:0000256" key="9">
    <source>
        <dbReference type="ARBA" id="ARBA00022777"/>
    </source>
</evidence>
<keyword evidence="14" id="KW-1015">Disulfide bond</keyword>
<feature type="region of interest" description="Disordered" evidence="17">
    <location>
        <begin position="285"/>
        <end position="312"/>
    </location>
</feature>
<name>A0AAW4PZW2_9EURY</name>
<dbReference type="InterPro" id="IPR013783">
    <property type="entry name" value="Ig-like_fold"/>
</dbReference>
<evidence type="ECO:0000313" key="20">
    <source>
        <dbReference type="Proteomes" id="UP001430377"/>
    </source>
</evidence>
<keyword evidence="13" id="KW-0829">Tyrosine-protein kinase</keyword>
<evidence type="ECO:0000256" key="15">
    <source>
        <dbReference type="ARBA" id="ARBA00023170"/>
    </source>
</evidence>
<dbReference type="RefSeq" id="WP_220620656.1">
    <property type="nucleotide sequence ID" value="NZ_RKLR01000019.1"/>
</dbReference>
<gene>
    <name evidence="19" type="ORF">EGH21_22525</name>
</gene>
<dbReference type="PANTHER" id="PTHR46708:SF2">
    <property type="entry name" value="FIBRONECTIN TYPE-III DOMAIN-CONTAINING PROTEIN"/>
    <property type="match status" value="1"/>
</dbReference>
<keyword evidence="11" id="KW-1133">Transmembrane helix</keyword>
<evidence type="ECO:0000313" key="19">
    <source>
        <dbReference type="EMBL" id="MBX0325797.1"/>
    </source>
</evidence>
<evidence type="ECO:0000256" key="13">
    <source>
        <dbReference type="ARBA" id="ARBA00023137"/>
    </source>
</evidence>
<evidence type="ECO:0000259" key="18">
    <source>
        <dbReference type="PROSITE" id="PS50853"/>
    </source>
</evidence>
<feature type="compositionally biased region" description="Gly residues" evidence="17">
    <location>
        <begin position="160"/>
        <end position="171"/>
    </location>
</feature>
<organism evidence="19 20">
    <name type="scientific">Haloarcula rubra</name>
    <dbReference type="NCBI Taxonomy" id="2487747"/>
    <lineage>
        <taxon>Archaea</taxon>
        <taxon>Methanobacteriati</taxon>
        <taxon>Methanobacteriota</taxon>
        <taxon>Stenosarchaea group</taxon>
        <taxon>Halobacteria</taxon>
        <taxon>Halobacteriales</taxon>
        <taxon>Haloarculaceae</taxon>
        <taxon>Haloarcula</taxon>
    </lineage>
</organism>
<dbReference type="SMART" id="SM00060">
    <property type="entry name" value="FN3"/>
    <property type="match status" value="4"/>
</dbReference>
<evidence type="ECO:0000256" key="1">
    <source>
        <dbReference type="ARBA" id="ARBA00004251"/>
    </source>
</evidence>
<evidence type="ECO:0000256" key="7">
    <source>
        <dbReference type="ARBA" id="ARBA00022737"/>
    </source>
</evidence>
<dbReference type="GO" id="GO:0005886">
    <property type="term" value="C:plasma membrane"/>
    <property type="evidence" value="ECO:0007669"/>
    <property type="project" value="UniProtKB-SubCell"/>
</dbReference>
<accession>A0AAW4PZW2</accession>
<dbReference type="Pfam" id="PF12810">
    <property type="entry name" value="ALK_LTK_GRD"/>
    <property type="match status" value="1"/>
</dbReference>
<dbReference type="PANTHER" id="PTHR46708">
    <property type="entry name" value="TENASCIN"/>
    <property type="match status" value="1"/>
</dbReference>
<feature type="domain" description="Fibronectin type-III" evidence="18">
    <location>
        <begin position="709"/>
        <end position="788"/>
    </location>
</feature>
<evidence type="ECO:0000256" key="17">
    <source>
        <dbReference type="SAM" id="MobiDB-lite"/>
    </source>
</evidence>
<dbReference type="InterPro" id="IPR003961">
    <property type="entry name" value="FN3_dom"/>
</dbReference>
<evidence type="ECO:0000256" key="2">
    <source>
        <dbReference type="ARBA" id="ARBA00011902"/>
    </source>
</evidence>
<feature type="region of interest" description="Disordered" evidence="17">
    <location>
        <begin position="129"/>
        <end position="172"/>
    </location>
</feature>
<keyword evidence="4" id="KW-0808">Transferase</keyword>
<evidence type="ECO:0000256" key="8">
    <source>
        <dbReference type="ARBA" id="ARBA00022741"/>
    </source>
</evidence>
<keyword evidence="8" id="KW-0547">Nucleotide-binding</keyword>
<keyword evidence="9" id="KW-0418">Kinase</keyword>
<keyword evidence="16" id="KW-0325">Glycoprotein</keyword>
<evidence type="ECO:0000256" key="12">
    <source>
        <dbReference type="ARBA" id="ARBA00023136"/>
    </source>
</evidence>
<dbReference type="Proteomes" id="UP001430377">
    <property type="component" value="Unassembled WGS sequence"/>
</dbReference>
<evidence type="ECO:0000256" key="16">
    <source>
        <dbReference type="ARBA" id="ARBA00023180"/>
    </source>
</evidence>
<proteinExistence type="predicted"/>
<dbReference type="GO" id="GO:0005524">
    <property type="term" value="F:ATP binding"/>
    <property type="evidence" value="ECO:0007669"/>
    <property type="project" value="UniProtKB-KW"/>
</dbReference>
<dbReference type="PROSITE" id="PS50853">
    <property type="entry name" value="FN3"/>
    <property type="match status" value="2"/>
</dbReference>
<dbReference type="EC" id="2.7.10.1" evidence="2"/>
<keyword evidence="6" id="KW-0732">Signal</keyword>
<evidence type="ECO:0000256" key="3">
    <source>
        <dbReference type="ARBA" id="ARBA00022475"/>
    </source>
</evidence>
<keyword evidence="7" id="KW-0677">Repeat</keyword>
<dbReference type="GO" id="GO:0004714">
    <property type="term" value="F:transmembrane receptor protein tyrosine kinase activity"/>
    <property type="evidence" value="ECO:0007669"/>
    <property type="project" value="UniProtKB-EC"/>
</dbReference>
<feature type="region of interest" description="Disordered" evidence="17">
    <location>
        <begin position="341"/>
        <end position="360"/>
    </location>
</feature>
<keyword evidence="3" id="KW-1003">Cell membrane</keyword>
<comment type="caution">
    <text evidence="19">The sequence shown here is derived from an EMBL/GenBank/DDBJ whole genome shotgun (WGS) entry which is preliminary data.</text>
</comment>
<keyword evidence="20" id="KW-1185">Reference proteome</keyword>
<feature type="domain" description="Fibronectin type-III" evidence="18">
    <location>
        <begin position="350"/>
        <end position="442"/>
    </location>
</feature>
<sequence>MPTETFSYTGSEQTWTVPDGIQTVEIECYGGSSGTYDVDQPQGGDGGYVRGELSVSPGETLYIYVGEMGGSGDNSGGWPNGGSGAYAEYENDPDTFGTNYGAGGSSDVRQGGSTTDDIAIIAGGGGVDGLVRSEGVEEESDGTGGGGQAPDAQDVDFTAGGDGGAASGFQGGDADVYEGTDVFAISGAGGGGLNAGTAGEADGNEAAGGAGGDGGVPGGTQLEATVGGASTGDGEVVISYTEPAEPPNNVDATYVADDQVDLSFDEDTSGGPVDHFDVEIMRDGASWEDPAGGPSDPTSDGTYSYGPASDTTYGRQVGIDSSFKFRVRAVNDAGSTTWVQSDTVHTTPVPPHNPSVSRPDATTAAINWTTTSDTVTEVNGQYRKDSGSGYGSWNALGGNPKDSGETIGLDSDARYQFRVRSEGPDGKTSAWVYADYGNDGNVFFSDDFESGDTSAWDAVNNDNGSAQVQGGSHSDTGISGPDEGSYYWAGTGEDDTEGTWLQKDLGDLSGESDVFVKCAFAVGSLDNATENFGISWYDGSAWQDDIARIYWEHNEQGWFEVSARVPDSYLSTDNRIRVGTTTDDGMFSGDFFAVDRVVVSDILHEYTTPAAPTDWSLDTSVEDEITATWTNNAAFADYQDMRIGLAENGTSYEAALGPTATSYTFSGLSDGQDYIAGNETYVVQYRNGSQSTSWFADEVTATAVTLLPAPTDLAASNVTADSVDLSWTANHDYGDTLVQYRPTDVGSWTTFATVSRTTETETITGLRNGEEYDARVVANTEHTQTEDS</sequence>
<evidence type="ECO:0000256" key="6">
    <source>
        <dbReference type="ARBA" id="ARBA00022729"/>
    </source>
</evidence>
<evidence type="ECO:0000256" key="11">
    <source>
        <dbReference type="ARBA" id="ARBA00022989"/>
    </source>
</evidence>
<keyword evidence="10" id="KW-0067">ATP-binding</keyword>
<reference evidence="19 20" key="1">
    <citation type="submission" date="2021-06" db="EMBL/GenBank/DDBJ databases">
        <title>Halomicroarcula sp. a new haloarchaeum isolated from saline soil.</title>
        <authorList>
            <person name="Duran-Viseras A."/>
            <person name="Sanchez-Porro C."/>
            <person name="Ventosa A."/>
        </authorList>
    </citation>
    <scope>NUCLEOTIDE SEQUENCE [LARGE SCALE GENOMIC DNA]</scope>
    <source>
        <strain evidence="19 20">F13</strain>
    </source>
</reference>
<dbReference type="AlphaFoldDB" id="A0AAW4PZW2"/>
<dbReference type="InterPro" id="IPR055163">
    <property type="entry name" value="ALK/LTK-like_GRD"/>
</dbReference>
<evidence type="ECO:0000256" key="10">
    <source>
        <dbReference type="ARBA" id="ARBA00022840"/>
    </source>
</evidence>
<feature type="region of interest" description="Disordered" evidence="17">
    <location>
        <begin position="383"/>
        <end position="406"/>
    </location>
</feature>
<dbReference type="InterPro" id="IPR050991">
    <property type="entry name" value="ECM_Regulatory_Proteins"/>
</dbReference>
<dbReference type="CDD" id="cd00063">
    <property type="entry name" value="FN3"/>
    <property type="match status" value="3"/>
</dbReference>
<evidence type="ECO:0000256" key="4">
    <source>
        <dbReference type="ARBA" id="ARBA00022679"/>
    </source>
</evidence>
<comment type="subcellular location">
    <subcellularLocation>
        <location evidence="1">Cell membrane</location>
        <topology evidence="1">Single-pass type I membrane protein</topology>
    </subcellularLocation>
</comment>